<name>A0A5C6ANV5_9BACT</name>
<gene>
    <name evidence="2" type="ORF">Pla52n_44930</name>
</gene>
<dbReference type="SUPFAM" id="SSF52833">
    <property type="entry name" value="Thioredoxin-like"/>
    <property type="match status" value="1"/>
</dbReference>
<feature type="transmembrane region" description="Helical" evidence="1">
    <location>
        <begin position="85"/>
        <end position="105"/>
    </location>
</feature>
<dbReference type="Pfam" id="PF13911">
    <property type="entry name" value="AhpC-TSA_2"/>
    <property type="match status" value="1"/>
</dbReference>
<keyword evidence="1" id="KW-1133">Transmembrane helix</keyword>
<feature type="transmembrane region" description="Helical" evidence="1">
    <location>
        <begin position="54"/>
        <end position="73"/>
    </location>
</feature>
<dbReference type="PANTHER" id="PTHR28630:SF3">
    <property type="entry name" value="PEROXIREDOXIN-LIKE 2C"/>
    <property type="match status" value="1"/>
</dbReference>
<comment type="caution">
    <text evidence="2">The sequence shown here is derived from an EMBL/GenBank/DDBJ whole genome shotgun (WGS) entry which is preliminary data.</text>
</comment>
<feature type="transmembrane region" description="Helical" evidence="1">
    <location>
        <begin position="117"/>
        <end position="140"/>
    </location>
</feature>
<dbReference type="PANTHER" id="PTHR28630">
    <property type="match status" value="1"/>
</dbReference>
<reference evidence="2 3" key="1">
    <citation type="submission" date="2019-02" db="EMBL/GenBank/DDBJ databases">
        <title>Deep-cultivation of Planctomycetes and their phenomic and genomic characterization uncovers novel biology.</title>
        <authorList>
            <person name="Wiegand S."/>
            <person name="Jogler M."/>
            <person name="Boedeker C."/>
            <person name="Pinto D."/>
            <person name="Vollmers J."/>
            <person name="Rivas-Marin E."/>
            <person name="Kohn T."/>
            <person name="Peeters S.H."/>
            <person name="Heuer A."/>
            <person name="Rast P."/>
            <person name="Oberbeckmann S."/>
            <person name="Bunk B."/>
            <person name="Jeske O."/>
            <person name="Meyerdierks A."/>
            <person name="Storesund J.E."/>
            <person name="Kallscheuer N."/>
            <person name="Luecker S."/>
            <person name="Lage O.M."/>
            <person name="Pohl T."/>
            <person name="Merkel B.J."/>
            <person name="Hornburger P."/>
            <person name="Mueller R.-W."/>
            <person name="Bruemmer F."/>
            <person name="Labrenz M."/>
            <person name="Spormann A.M."/>
            <person name="Op Den Camp H."/>
            <person name="Overmann J."/>
            <person name="Amann R."/>
            <person name="Jetten M.S.M."/>
            <person name="Mascher T."/>
            <person name="Medema M.H."/>
            <person name="Devos D.P."/>
            <person name="Kaster A.-K."/>
            <person name="Ovreas L."/>
            <person name="Rohde M."/>
            <person name="Galperin M.Y."/>
            <person name="Jogler C."/>
        </authorList>
    </citation>
    <scope>NUCLEOTIDE SEQUENCE [LARGE SCALE GENOMIC DNA]</scope>
    <source>
        <strain evidence="2 3">Pla52n</strain>
    </source>
</reference>
<evidence type="ECO:0000256" key="1">
    <source>
        <dbReference type="SAM" id="Phobius"/>
    </source>
</evidence>
<protein>
    <submittedName>
        <fullName evidence="2">AhpC/TSA family protein</fullName>
    </submittedName>
</protein>
<dbReference type="CDD" id="cd02970">
    <property type="entry name" value="PRX_like2"/>
    <property type="match status" value="1"/>
</dbReference>
<dbReference type="Gene3D" id="3.40.30.10">
    <property type="entry name" value="Glutaredoxin"/>
    <property type="match status" value="1"/>
</dbReference>
<evidence type="ECO:0000313" key="3">
    <source>
        <dbReference type="Proteomes" id="UP000320176"/>
    </source>
</evidence>
<keyword evidence="1" id="KW-0472">Membrane</keyword>
<dbReference type="RefSeq" id="WP_146521601.1">
    <property type="nucleotide sequence ID" value="NZ_CP151726.1"/>
</dbReference>
<dbReference type="EMBL" id="SJPN01000005">
    <property type="protein sequence ID" value="TWU01121.1"/>
    <property type="molecule type" value="Genomic_DNA"/>
</dbReference>
<evidence type="ECO:0000313" key="2">
    <source>
        <dbReference type="EMBL" id="TWU01121.1"/>
    </source>
</evidence>
<accession>A0A5C6ANV5</accession>
<dbReference type="InterPro" id="IPR032801">
    <property type="entry name" value="PXL2A/B/C"/>
</dbReference>
<organism evidence="2 3">
    <name type="scientific">Stieleria varia</name>
    <dbReference type="NCBI Taxonomy" id="2528005"/>
    <lineage>
        <taxon>Bacteria</taxon>
        <taxon>Pseudomonadati</taxon>
        <taxon>Planctomycetota</taxon>
        <taxon>Planctomycetia</taxon>
        <taxon>Pirellulales</taxon>
        <taxon>Pirellulaceae</taxon>
        <taxon>Stieleria</taxon>
    </lineage>
</organism>
<feature type="transmembrane region" description="Helical" evidence="1">
    <location>
        <begin position="12"/>
        <end position="34"/>
    </location>
</feature>
<proteinExistence type="predicted"/>
<dbReference type="InterPro" id="IPR036249">
    <property type="entry name" value="Thioredoxin-like_sf"/>
</dbReference>
<sequence length="326" mass="36415">MNKPHQNNSRPSPRWMSVVLVLAAIYNIVWGIWVILRPNDMFDFANIPRPMYPAIWQCVGMIVGVYGVGYACAARDPLRHWPVTLVGFLGKLFGPVGILYGWLTLTPDSPGYLPLRFSLTSLTNDVIWWLPFAAILYAAFKHHNAPSATSASSTSVMSVQTANEQFKSQLGNTIAQLSRQQNVLVLFLRHSGCTFCREALSDLRQQRAQIESGGTKIVIVHMSDNETSQAYFAHYGAEDLDRISDPDCELYRAYELGRGKFSQLLGPSVWWRGFKAAILNRHGVGKLEGDGFQMPGTFLVRDNQIQKAYRHATAASRPDYCELAAG</sequence>
<dbReference type="NCBIfam" id="NF040769">
    <property type="entry name" value="SelL_rel_redox"/>
    <property type="match status" value="1"/>
</dbReference>
<keyword evidence="1" id="KW-0812">Transmembrane</keyword>
<dbReference type="AlphaFoldDB" id="A0A5C6ANV5"/>
<dbReference type="Proteomes" id="UP000320176">
    <property type="component" value="Unassembled WGS sequence"/>
</dbReference>
<keyword evidence="3" id="KW-1185">Reference proteome</keyword>
<dbReference type="OrthoDB" id="200319at2"/>